<dbReference type="Proteomes" id="UP000614601">
    <property type="component" value="Unassembled WGS sequence"/>
</dbReference>
<protein>
    <recommendedName>
        <fullName evidence="8">Mannosyltransferase</fullName>
        <ecNumber evidence="8">2.4.1.-</ecNumber>
    </recommendedName>
</protein>
<feature type="transmembrane region" description="Helical" evidence="8">
    <location>
        <begin position="297"/>
        <end position="314"/>
    </location>
</feature>
<dbReference type="GO" id="GO:0000026">
    <property type="term" value="F:alpha-1,2-mannosyltransferase activity"/>
    <property type="evidence" value="ECO:0007669"/>
    <property type="project" value="TreeGrafter"/>
</dbReference>
<sequence>MNSLCSGIKAFFSFCTVHKKLVLFRLCIFLGQRTWFVPDEYFQSVEVAYSEVFGKGTKTWEWEPDKALRSYLHPLFYMVPFYVLKLLNLDTAWAFQFTVGLIHFILTLVADVAITQCYRRILSNKKSQDTALILYQMNWFILYCTPRTLANTIEMLLGVYAAALYPKVAFIPLVLLAGLIRPTSAIVWAPLVLQVLFKGGFKFIGKFILISIVLAAITISVDYSFYGKLTIPVINFFLFNIYTGGSSKFGVNSIFYYLGGLVSLAPVESVLLVLLILFNLKMVSSHLKWMWKKERMVITYCLLSLLYILIHSAIPHKEHRFLLPIIPFIVPLVASLYSKICPKTSIFKFAMVNIPFILIFGLIHQCAHQNVMREVGHKVERHENGKISYLTPCYSLPHYAWLHPNGLKWNISQLDCISNIDGDEDKSPQDLFFENPITAITNDWDKYVGDAKIIVMYDKLINEIAESGLKDRFERAYNNISFFHTFWPVGENSGQYLIVFTRK</sequence>
<feature type="transmembrane region" description="Helical" evidence="8">
    <location>
        <begin position="93"/>
        <end position="118"/>
    </location>
</feature>
<comment type="similarity">
    <text evidence="8">Belongs to the glycosyltransferase 22 family.</text>
</comment>
<evidence type="ECO:0000256" key="8">
    <source>
        <dbReference type="RuleBase" id="RU363075"/>
    </source>
</evidence>
<reference evidence="9" key="1">
    <citation type="submission" date="2020-09" db="EMBL/GenBank/DDBJ databases">
        <authorList>
            <person name="Kikuchi T."/>
        </authorList>
    </citation>
    <scope>NUCLEOTIDE SEQUENCE</scope>
    <source>
        <strain evidence="9">SH1</strain>
    </source>
</reference>
<evidence type="ECO:0000256" key="4">
    <source>
        <dbReference type="ARBA" id="ARBA00022692"/>
    </source>
</evidence>
<evidence type="ECO:0000256" key="2">
    <source>
        <dbReference type="ARBA" id="ARBA00022676"/>
    </source>
</evidence>
<keyword evidence="10" id="KW-1185">Reference proteome</keyword>
<dbReference type="Pfam" id="PF03901">
    <property type="entry name" value="Glyco_transf_22"/>
    <property type="match status" value="1"/>
</dbReference>
<keyword evidence="5 8" id="KW-0256">Endoplasmic reticulum</keyword>
<feature type="transmembrane region" description="Helical" evidence="8">
    <location>
        <begin position="225"/>
        <end position="242"/>
    </location>
</feature>
<dbReference type="EMBL" id="CAJFDH010000004">
    <property type="protein sequence ID" value="CAD5221275.1"/>
    <property type="molecule type" value="Genomic_DNA"/>
</dbReference>
<gene>
    <name evidence="9" type="ORF">BOKJ2_LOCUS9363</name>
</gene>
<keyword evidence="3" id="KW-0808">Transferase</keyword>
<dbReference type="EMBL" id="CAJFCW020000004">
    <property type="protein sequence ID" value="CAG9114845.1"/>
    <property type="molecule type" value="Genomic_DNA"/>
</dbReference>
<feature type="transmembrane region" description="Helical" evidence="8">
    <location>
        <begin position="321"/>
        <end position="340"/>
    </location>
</feature>
<dbReference type="OrthoDB" id="10248435at2759"/>
<keyword evidence="6 8" id="KW-1133">Transmembrane helix</keyword>
<proteinExistence type="inferred from homology"/>
<comment type="caution">
    <text evidence="9">The sequence shown here is derived from an EMBL/GenBank/DDBJ whole genome shotgun (WGS) entry which is preliminary data.</text>
</comment>
<name>A0A811KYZ5_9BILA</name>
<dbReference type="PANTHER" id="PTHR22760:SF4">
    <property type="entry name" value="GPI MANNOSYLTRANSFERASE 3"/>
    <property type="match status" value="1"/>
</dbReference>
<dbReference type="GO" id="GO:0006506">
    <property type="term" value="P:GPI anchor biosynthetic process"/>
    <property type="evidence" value="ECO:0007669"/>
    <property type="project" value="TreeGrafter"/>
</dbReference>
<evidence type="ECO:0000256" key="1">
    <source>
        <dbReference type="ARBA" id="ARBA00004477"/>
    </source>
</evidence>
<feature type="transmembrane region" description="Helical" evidence="8">
    <location>
        <begin position="254"/>
        <end position="277"/>
    </location>
</feature>
<dbReference type="PANTHER" id="PTHR22760">
    <property type="entry name" value="GLYCOSYLTRANSFERASE"/>
    <property type="match status" value="1"/>
</dbReference>
<evidence type="ECO:0000256" key="7">
    <source>
        <dbReference type="ARBA" id="ARBA00023136"/>
    </source>
</evidence>
<dbReference type="GO" id="GO:0005789">
    <property type="term" value="C:endoplasmic reticulum membrane"/>
    <property type="evidence" value="ECO:0007669"/>
    <property type="project" value="UniProtKB-SubCell"/>
</dbReference>
<keyword evidence="2 8" id="KW-0328">Glycosyltransferase</keyword>
<feature type="transmembrane region" description="Helical" evidence="8">
    <location>
        <begin position="346"/>
        <end position="363"/>
    </location>
</feature>
<keyword evidence="4 8" id="KW-0812">Transmembrane</keyword>
<comment type="subcellular location">
    <subcellularLocation>
        <location evidence="1 8">Endoplasmic reticulum membrane</location>
        <topology evidence="1 8">Multi-pass membrane protein</topology>
    </subcellularLocation>
</comment>
<evidence type="ECO:0000256" key="6">
    <source>
        <dbReference type="ARBA" id="ARBA00022989"/>
    </source>
</evidence>
<evidence type="ECO:0000313" key="10">
    <source>
        <dbReference type="Proteomes" id="UP000614601"/>
    </source>
</evidence>
<dbReference type="AlphaFoldDB" id="A0A811KYZ5"/>
<feature type="transmembrane region" description="Helical" evidence="8">
    <location>
        <begin position="203"/>
        <end position="219"/>
    </location>
</feature>
<dbReference type="EC" id="2.4.1.-" evidence="8"/>
<evidence type="ECO:0000256" key="3">
    <source>
        <dbReference type="ARBA" id="ARBA00022679"/>
    </source>
</evidence>
<evidence type="ECO:0000313" key="9">
    <source>
        <dbReference type="EMBL" id="CAD5221275.1"/>
    </source>
</evidence>
<accession>A0A811KYZ5</accession>
<keyword evidence="7 8" id="KW-0472">Membrane</keyword>
<dbReference type="Proteomes" id="UP000783686">
    <property type="component" value="Unassembled WGS sequence"/>
</dbReference>
<dbReference type="InterPro" id="IPR005599">
    <property type="entry name" value="GPI_mannosylTrfase"/>
</dbReference>
<evidence type="ECO:0000256" key="5">
    <source>
        <dbReference type="ARBA" id="ARBA00022824"/>
    </source>
</evidence>
<organism evidence="9 10">
    <name type="scientific">Bursaphelenchus okinawaensis</name>
    <dbReference type="NCBI Taxonomy" id="465554"/>
    <lineage>
        <taxon>Eukaryota</taxon>
        <taxon>Metazoa</taxon>
        <taxon>Ecdysozoa</taxon>
        <taxon>Nematoda</taxon>
        <taxon>Chromadorea</taxon>
        <taxon>Rhabditida</taxon>
        <taxon>Tylenchina</taxon>
        <taxon>Tylenchomorpha</taxon>
        <taxon>Aphelenchoidea</taxon>
        <taxon>Aphelenchoididae</taxon>
        <taxon>Bursaphelenchus</taxon>
    </lineage>
</organism>